<dbReference type="SUPFAM" id="SSF159238">
    <property type="entry name" value="SO1590-like"/>
    <property type="match status" value="1"/>
</dbReference>
<dbReference type="Proteomes" id="UP000539985">
    <property type="component" value="Unassembled WGS sequence"/>
</dbReference>
<dbReference type="EMBL" id="JACAQB010000006">
    <property type="protein sequence ID" value="NWB96541.1"/>
    <property type="molecule type" value="Genomic_DNA"/>
</dbReference>
<evidence type="ECO:0000313" key="1">
    <source>
        <dbReference type="EMBL" id="NWB96541.1"/>
    </source>
</evidence>
<dbReference type="AlphaFoldDB" id="A0A7Y8C2T8"/>
<protein>
    <submittedName>
        <fullName evidence="1">DUF3224 domain-containing protein</fullName>
    </submittedName>
</protein>
<comment type="caution">
    <text evidence="1">The sequence shown here is derived from an EMBL/GenBank/DDBJ whole genome shotgun (WGS) entry which is preliminary data.</text>
</comment>
<dbReference type="InterPro" id="IPR023159">
    <property type="entry name" value="SO1590-like_sf"/>
</dbReference>
<dbReference type="InterPro" id="IPR021607">
    <property type="entry name" value="DUF3224"/>
</dbReference>
<gene>
    <name evidence="1" type="ORF">HX882_11615</name>
</gene>
<proteinExistence type="predicted"/>
<evidence type="ECO:0000313" key="2">
    <source>
        <dbReference type="Proteomes" id="UP000539985"/>
    </source>
</evidence>
<organism evidence="1 2">
    <name type="scientific">Pseudomonas gingeri</name>
    <dbReference type="NCBI Taxonomy" id="117681"/>
    <lineage>
        <taxon>Bacteria</taxon>
        <taxon>Pseudomonadati</taxon>
        <taxon>Pseudomonadota</taxon>
        <taxon>Gammaproteobacteria</taxon>
        <taxon>Pseudomonadales</taxon>
        <taxon>Pseudomonadaceae</taxon>
        <taxon>Pseudomonas</taxon>
    </lineage>
</organism>
<dbReference type="RefSeq" id="WP_177101916.1">
    <property type="nucleotide sequence ID" value="NZ_JACAQB010000006.1"/>
</dbReference>
<dbReference type="Pfam" id="PF11528">
    <property type="entry name" value="DUF3224"/>
    <property type="match status" value="1"/>
</dbReference>
<reference evidence="1 2" key="1">
    <citation type="submission" date="2020-04" db="EMBL/GenBank/DDBJ databases">
        <title>Molecular characterization of pseudomonads from Agaricus bisporus reveal novel blotch 2 pathogens in Western Europe.</title>
        <authorList>
            <person name="Taparia T."/>
            <person name="Krijger M."/>
            <person name="Haynes E."/>
            <person name="Elpinstone J.G."/>
            <person name="Noble R."/>
            <person name="Van Der Wolf J."/>
        </authorList>
    </citation>
    <scope>NUCLEOTIDE SEQUENCE [LARGE SCALE GENOMIC DNA]</scope>
    <source>
        <strain evidence="1 2">H7001</strain>
    </source>
</reference>
<accession>A0A7Y8C2T8</accession>
<name>A0A7Y8C2T8_9PSED</name>
<dbReference type="Gene3D" id="2.40.350.10">
    <property type="entry name" value="SO1590-like"/>
    <property type="match status" value="1"/>
</dbReference>
<sequence length="132" mass="13798">MTRAQANGRFDVTLNPESLSDIASGTGLGRMSINKAFHGDLVATSQGEMLSFRGSLLGSAGYVAMETVTGTLGGRKGSFVLQHSSTMTRGVPEQSIQVVPDSATGELAGLAGRLVITVAEGQHSYRFDYSLS</sequence>